<feature type="chain" id="PRO_5009264776" evidence="4">
    <location>
        <begin position="21"/>
        <end position="975"/>
    </location>
</feature>
<dbReference type="InterPro" id="IPR011110">
    <property type="entry name" value="Reg_prop"/>
</dbReference>
<dbReference type="SMART" id="SM00421">
    <property type="entry name" value="HTH_LUXR"/>
    <property type="match status" value="1"/>
</dbReference>
<dbReference type="Gene3D" id="2.60.40.10">
    <property type="entry name" value="Immunoglobulins"/>
    <property type="match status" value="1"/>
</dbReference>
<dbReference type="OrthoDB" id="9809670at2"/>
<dbReference type="InterPro" id="IPR013783">
    <property type="entry name" value="Ig-like_fold"/>
</dbReference>
<feature type="domain" description="HTH luxR-type" evidence="5">
    <location>
        <begin position="910"/>
        <end position="967"/>
    </location>
</feature>
<keyword evidence="1" id="KW-0597">Phosphoprotein</keyword>
<dbReference type="Proteomes" id="UP000199679">
    <property type="component" value="Chromosome I"/>
</dbReference>
<dbReference type="GO" id="GO:0000155">
    <property type="term" value="F:phosphorelay sensor kinase activity"/>
    <property type="evidence" value="ECO:0007669"/>
    <property type="project" value="TreeGrafter"/>
</dbReference>
<dbReference type="InterPro" id="IPR000792">
    <property type="entry name" value="Tscrpt_reg_LuxR_C"/>
</dbReference>
<dbReference type="AlphaFoldDB" id="A0A1H1WTN3"/>
<keyword evidence="2" id="KW-0175">Coiled coil</keyword>
<dbReference type="GO" id="GO:0003677">
    <property type="term" value="F:DNA binding"/>
    <property type="evidence" value="ECO:0007669"/>
    <property type="project" value="InterPro"/>
</dbReference>
<keyword evidence="3" id="KW-1133">Transmembrane helix</keyword>
<sequence>MNRAIFFIAIYLFSVSPAFAQTTIGLPAIRNYKSNDYNAATQIYDAKQDKAGILYFANDDGLLTFDGNYWKVYPMPNHTSIKSIAIDASGKIYAGGQDEVGYFYPNQYGVLKFHSIKKLLPLQAKQFADIWDIIIDGDHVFFRTIEAIFQYKNNHITVFDAPDGWKYLTKVNQSVFAFDKETGLSIFKKNNWETQIAKPALKGMRITGICNYSNDTLLVTSQKQGLYLLHGQTLTKKTTQIDAIIANDLVNCVQRIDSNKYAIGTVANGLLIINAKGQLIQKLSNTEGLQNSNVYRILADHDKNIWLGLENGVSFINSNTSVKSIYPVKGNQTVSSAIKIFDKKLFIGTSNGLYNIPLNNVASDISNSNGTFNEVANTKGQVWSLNEIDHKLLLGHQDGAFIVKDNKAVPLMTHQGVWSFQAYPAAHDIIAGTYTGLELLNKTTDGSFTDGGKLEGVYESLNNVTIDNHGNVWASHPYRGVFKIQLSADGKTIIHHKNYTLDNGLPSTQNNHVYFIKNKVLVATEKGLYEYNAATDRFVVSTFFSPVFKNTAVEYLTADNTGNIWFVNDQRVGVIDFSKRTAQQPYTVIYFPELTAQTVKGLEFIYPYNNQNIFIGSNDGVFHLNYSKYTQSAMPLKVMLSTVKAIADKDSLIFGGYFFNENNAASDQNLKQVISLPNQWNSFHFEYSSSLYAQKSNVEFKYKLKGFDQAWSAWSVKTEKDYTNLPYGIYTFSVIARNNLGNESQPVNYTFIITPAWYQTAWIYLFYVVLAVILIRIFTLWQRRRFAIQQRKHEEEQARLSYLHGLELDRNEKEIIALKNQNLEAELQFKNKELATITMHLVERGGILINFKQALLSLVKKTKIPDAEYEFRSVFKLLNEIEKNADDWNHFAIYFDQVHNNFLTIIKAKFPDLSSTDLKLCAYLRLNLSSKEIAQLMNISLKGVEISRYRIRKKLNLATEINLYDFLIEAVKNPL</sequence>
<keyword evidence="3" id="KW-0812">Transmembrane</keyword>
<dbReference type="PANTHER" id="PTHR43547:SF2">
    <property type="entry name" value="HYBRID SIGNAL TRANSDUCTION HISTIDINE KINASE C"/>
    <property type="match status" value="1"/>
</dbReference>
<dbReference type="Gene3D" id="1.10.10.10">
    <property type="entry name" value="Winged helix-like DNA-binding domain superfamily/Winged helix DNA-binding domain"/>
    <property type="match status" value="1"/>
</dbReference>
<accession>A0A1H1WTN3</accession>
<gene>
    <name evidence="6" type="ORF">SAMN05216490_2281</name>
</gene>
<organism evidence="6 7">
    <name type="scientific">Mucilaginibacter mallensis</name>
    <dbReference type="NCBI Taxonomy" id="652787"/>
    <lineage>
        <taxon>Bacteria</taxon>
        <taxon>Pseudomonadati</taxon>
        <taxon>Bacteroidota</taxon>
        <taxon>Sphingobacteriia</taxon>
        <taxon>Sphingobacteriales</taxon>
        <taxon>Sphingobacteriaceae</taxon>
        <taxon>Mucilaginibacter</taxon>
    </lineage>
</organism>
<dbReference type="InterPro" id="IPR036388">
    <property type="entry name" value="WH-like_DNA-bd_sf"/>
</dbReference>
<proteinExistence type="predicted"/>
<dbReference type="InterPro" id="IPR015943">
    <property type="entry name" value="WD40/YVTN_repeat-like_dom_sf"/>
</dbReference>
<dbReference type="Gene3D" id="2.130.10.10">
    <property type="entry name" value="YVTN repeat-like/Quinoprotein amine dehydrogenase"/>
    <property type="match status" value="3"/>
</dbReference>
<keyword evidence="4" id="KW-0732">Signal</keyword>
<evidence type="ECO:0000313" key="7">
    <source>
        <dbReference type="Proteomes" id="UP000199679"/>
    </source>
</evidence>
<evidence type="ECO:0000256" key="2">
    <source>
        <dbReference type="SAM" id="Coils"/>
    </source>
</evidence>
<dbReference type="RefSeq" id="WP_091372500.1">
    <property type="nucleotide sequence ID" value="NZ_LT629740.1"/>
</dbReference>
<feature type="coiled-coil region" evidence="2">
    <location>
        <begin position="806"/>
        <end position="840"/>
    </location>
</feature>
<keyword evidence="3" id="KW-0472">Membrane</keyword>
<feature type="transmembrane region" description="Helical" evidence="3">
    <location>
        <begin position="761"/>
        <end position="781"/>
    </location>
</feature>
<evidence type="ECO:0000259" key="5">
    <source>
        <dbReference type="SMART" id="SM00421"/>
    </source>
</evidence>
<dbReference type="EMBL" id="LT629740">
    <property type="protein sequence ID" value="SDT00628.1"/>
    <property type="molecule type" value="Genomic_DNA"/>
</dbReference>
<evidence type="ECO:0000256" key="1">
    <source>
        <dbReference type="ARBA" id="ARBA00022553"/>
    </source>
</evidence>
<protein>
    <submittedName>
        <fullName evidence="6">Y_Y_Y domain-containing protein</fullName>
    </submittedName>
</protein>
<dbReference type="Pfam" id="PF07495">
    <property type="entry name" value="Y_Y_Y"/>
    <property type="match status" value="1"/>
</dbReference>
<dbReference type="Pfam" id="PF07494">
    <property type="entry name" value="Reg_prop"/>
    <property type="match status" value="1"/>
</dbReference>
<dbReference type="PANTHER" id="PTHR43547">
    <property type="entry name" value="TWO-COMPONENT HISTIDINE KINASE"/>
    <property type="match status" value="1"/>
</dbReference>
<evidence type="ECO:0000313" key="6">
    <source>
        <dbReference type="EMBL" id="SDT00628.1"/>
    </source>
</evidence>
<dbReference type="SUPFAM" id="SSF101898">
    <property type="entry name" value="NHL repeat"/>
    <property type="match status" value="1"/>
</dbReference>
<keyword evidence="7" id="KW-1185">Reference proteome</keyword>
<dbReference type="InterPro" id="IPR016032">
    <property type="entry name" value="Sig_transdc_resp-reg_C-effctor"/>
</dbReference>
<evidence type="ECO:0000256" key="3">
    <source>
        <dbReference type="SAM" id="Phobius"/>
    </source>
</evidence>
<evidence type="ECO:0000256" key="4">
    <source>
        <dbReference type="SAM" id="SignalP"/>
    </source>
</evidence>
<name>A0A1H1WTN3_MUCMA</name>
<dbReference type="SUPFAM" id="SSF46894">
    <property type="entry name" value="C-terminal effector domain of the bipartite response regulators"/>
    <property type="match status" value="1"/>
</dbReference>
<dbReference type="InterPro" id="IPR011123">
    <property type="entry name" value="Y_Y_Y"/>
</dbReference>
<dbReference type="STRING" id="652787.SAMN05216490_2281"/>
<feature type="signal peptide" evidence="4">
    <location>
        <begin position="1"/>
        <end position="20"/>
    </location>
</feature>
<reference evidence="6 7" key="1">
    <citation type="submission" date="2016-10" db="EMBL/GenBank/DDBJ databases">
        <authorList>
            <person name="de Groot N.N."/>
        </authorList>
    </citation>
    <scope>NUCLEOTIDE SEQUENCE [LARGE SCALE GENOMIC DNA]</scope>
    <source>
        <strain evidence="6 7">MP1X4</strain>
    </source>
</reference>
<dbReference type="GO" id="GO:0006355">
    <property type="term" value="P:regulation of DNA-templated transcription"/>
    <property type="evidence" value="ECO:0007669"/>
    <property type="project" value="InterPro"/>
</dbReference>